<dbReference type="RefSeq" id="WP_186853690.1">
    <property type="nucleotide sequence ID" value="NZ_JACOPG010000001.1"/>
</dbReference>
<evidence type="ECO:0000313" key="2">
    <source>
        <dbReference type="Proteomes" id="UP000643810"/>
    </source>
</evidence>
<accession>A0ABR7GEY3</accession>
<proteinExistence type="predicted"/>
<dbReference type="Proteomes" id="UP000643810">
    <property type="component" value="Unassembled WGS sequence"/>
</dbReference>
<protein>
    <submittedName>
        <fullName evidence="1">Uncharacterized protein</fullName>
    </submittedName>
</protein>
<keyword evidence="2" id="KW-1185">Reference proteome</keyword>
<dbReference type="EMBL" id="JACOPG010000001">
    <property type="protein sequence ID" value="MBC5685345.1"/>
    <property type="molecule type" value="Genomic_DNA"/>
</dbReference>
<reference evidence="1 2" key="1">
    <citation type="submission" date="2020-08" db="EMBL/GenBank/DDBJ databases">
        <title>Genome public.</title>
        <authorList>
            <person name="Liu C."/>
            <person name="Sun Q."/>
        </authorList>
    </citation>
    <scope>NUCLEOTIDE SEQUENCE [LARGE SCALE GENOMIC DNA]</scope>
    <source>
        <strain evidence="1 2">NSJ-9</strain>
    </source>
</reference>
<sequence length="111" mass="12118">METIIKGFLGCFLLLLLTFSGYGLFSAAIDARNADAFLSDCVTRIESSDYAPSVINACQEDANQAGYELSVTGYKAQGSNRNTYGQATLLYEFKVPLLQIATERTVKTDLN</sequence>
<name>A0ABR7GEY3_9FIRM</name>
<gene>
    <name evidence="1" type="ORF">H8R94_01725</name>
</gene>
<organism evidence="1 2">
    <name type="scientific">Roseburia lenta</name>
    <dbReference type="NCBI Taxonomy" id="2763061"/>
    <lineage>
        <taxon>Bacteria</taxon>
        <taxon>Bacillati</taxon>
        <taxon>Bacillota</taxon>
        <taxon>Clostridia</taxon>
        <taxon>Lachnospirales</taxon>
        <taxon>Lachnospiraceae</taxon>
        <taxon>Roseburia</taxon>
    </lineage>
</organism>
<comment type="caution">
    <text evidence="1">The sequence shown here is derived from an EMBL/GenBank/DDBJ whole genome shotgun (WGS) entry which is preliminary data.</text>
</comment>
<evidence type="ECO:0000313" key="1">
    <source>
        <dbReference type="EMBL" id="MBC5685345.1"/>
    </source>
</evidence>